<evidence type="ECO:0000313" key="2">
    <source>
        <dbReference type="EMBL" id="PNW88759.1"/>
    </source>
</evidence>
<dbReference type="OMA" id="GSKWPKT"/>
<dbReference type="eggNOG" id="ENOG502S4DC">
    <property type="taxonomic scope" value="Eukaryota"/>
</dbReference>
<evidence type="ECO:0000313" key="3">
    <source>
        <dbReference type="Proteomes" id="UP000006906"/>
    </source>
</evidence>
<dbReference type="AlphaFoldDB" id="A8HMS0"/>
<protein>
    <submittedName>
        <fullName evidence="2">Uncharacterized protein</fullName>
    </submittedName>
</protein>
<dbReference type="Gramene" id="PNW88759">
    <property type="protein sequence ID" value="PNW88759"/>
    <property type="gene ID" value="CHLRE_01g043300v5"/>
</dbReference>
<dbReference type="Proteomes" id="UP000006906">
    <property type="component" value="Chromosome 1"/>
</dbReference>
<proteinExistence type="predicted"/>
<dbReference type="PaxDb" id="3055-EDP09912"/>
<keyword evidence="3" id="KW-1185">Reference proteome</keyword>
<dbReference type="HOGENOM" id="CLU_864226_0_0_1"/>
<organism evidence="2 3">
    <name type="scientific">Chlamydomonas reinhardtii</name>
    <name type="common">Chlamydomonas smithii</name>
    <dbReference type="NCBI Taxonomy" id="3055"/>
    <lineage>
        <taxon>Eukaryota</taxon>
        <taxon>Viridiplantae</taxon>
        <taxon>Chlorophyta</taxon>
        <taxon>core chlorophytes</taxon>
        <taxon>Chlorophyceae</taxon>
        <taxon>CS clade</taxon>
        <taxon>Chlamydomonadales</taxon>
        <taxon>Chlamydomonadaceae</taxon>
        <taxon>Chlamydomonas</taxon>
    </lineage>
</organism>
<sequence>MSQLHMHKSSLLQQAAEYDSQQAAGAGAGAGASDFQSFTRNNTQLEYLVSQANPSLLRPLAFFVSWNGVLTLAYSGFPPALTALKQSINDTVSGLPAEYSGSKWPKTSLGALHDKARLTPQQLEVLNAICKEESGKFSQEADDQAVLVDKLTVVFYECRCLERRILEHVIPMRGGGAGDDHYHCDADHGNGNGAGNGAVGASSSASKPSAPNTPAVDPRQPNAEERARVAGVVAEADATDYWFLASKDGSRESHYRNSALGVTLVHDLAAFQAPAGITPGRYGARLPELVRAFRARVEAELPGLYRWFADTSLHSTVRSLMG</sequence>
<evidence type="ECO:0000256" key="1">
    <source>
        <dbReference type="SAM" id="MobiDB-lite"/>
    </source>
</evidence>
<dbReference type="OrthoDB" id="2139710at2759"/>
<dbReference type="EMBL" id="CM008962">
    <property type="protein sequence ID" value="PNW88759.1"/>
    <property type="molecule type" value="Genomic_DNA"/>
</dbReference>
<accession>A8HMS0</accession>
<dbReference type="KEGG" id="cre:CHLRE_01g043300v5"/>
<name>A8HMS0_CHLRE</name>
<feature type="compositionally biased region" description="Low complexity" evidence="1">
    <location>
        <begin position="199"/>
        <end position="215"/>
    </location>
</feature>
<dbReference type="InParanoid" id="A8HMS0"/>
<gene>
    <name evidence="2" type="ORF">CHLRE_01g043300v5</name>
</gene>
<dbReference type="RefSeq" id="XP_001690174.1">
    <property type="nucleotide sequence ID" value="XM_001690122.2"/>
</dbReference>
<dbReference type="GeneID" id="5715612"/>
<feature type="region of interest" description="Disordered" evidence="1">
    <location>
        <begin position="193"/>
        <end position="224"/>
    </location>
</feature>
<reference evidence="2 3" key="1">
    <citation type="journal article" date="2007" name="Science">
        <title>The Chlamydomonas genome reveals the evolution of key animal and plant functions.</title>
        <authorList>
            <person name="Merchant S.S."/>
            <person name="Prochnik S.E."/>
            <person name="Vallon O."/>
            <person name="Harris E.H."/>
            <person name="Karpowicz S.J."/>
            <person name="Witman G.B."/>
            <person name="Terry A."/>
            <person name="Salamov A."/>
            <person name="Fritz-Laylin L.K."/>
            <person name="Marechal-Drouard L."/>
            <person name="Marshall W.F."/>
            <person name="Qu L.H."/>
            <person name="Nelson D.R."/>
            <person name="Sanderfoot A.A."/>
            <person name="Spalding M.H."/>
            <person name="Kapitonov V.V."/>
            <person name="Ren Q."/>
            <person name="Ferris P."/>
            <person name="Lindquist E."/>
            <person name="Shapiro H."/>
            <person name="Lucas S.M."/>
            <person name="Grimwood J."/>
            <person name="Schmutz J."/>
            <person name="Cardol P."/>
            <person name="Cerutti H."/>
            <person name="Chanfreau G."/>
            <person name="Chen C.L."/>
            <person name="Cognat V."/>
            <person name="Croft M.T."/>
            <person name="Dent R."/>
            <person name="Dutcher S."/>
            <person name="Fernandez E."/>
            <person name="Fukuzawa H."/>
            <person name="Gonzalez-Ballester D."/>
            <person name="Gonzalez-Halphen D."/>
            <person name="Hallmann A."/>
            <person name="Hanikenne M."/>
            <person name="Hippler M."/>
            <person name="Inwood W."/>
            <person name="Jabbari K."/>
            <person name="Kalanon M."/>
            <person name="Kuras R."/>
            <person name="Lefebvre P.A."/>
            <person name="Lemaire S.D."/>
            <person name="Lobanov A.V."/>
            <person name="Lohr M."/>
            <person name="Manuell A."/>
            <person name="Meier I."/>
            <person name="Mets L."/>
            <person name="Mittag M."/>
            <person name="Mittelmeier T."/>
            <person name="Moroney J.V."/>
            <person name="Moseley J."/>
            <person name="Napoli C."/>
            <person name="Nedelcu A.M."/>
            <person name="Niyogi K."/>
            <person name="Novoselov S.V."/>
            <person name="Paulsen I.T."/>
            <person name="Pazour G."/>
            <person name="Purton S."/>
            <person name="Ral J.P."/>
            <person name="Riano-Pachon D.M."/>
            <person name="Riekhof W."/>
            <person name="Rymarquis L."/>
            <person name="Schroda M."/>
            <person name="Stern D."/>
            <person name="Umen J."/>
            <person name="Willows R."/>
            <person name="Wilson N."/>
            <person name="Zimmer S.L."/>
            <person name="Allmer J."/>
            <person name="Balk J."/>
            <person name="Bisova K."/>
            <person name="Chen C.J."/>
            <person name="Elias M."/>
            <person name="Gendler K."/>
            <person name="Hauser C."/>
            <person name="Lamb M.R."/>
            <person name="Ledford H."/>
            <person name="Long J.C."/>
            <person name="Minagawa J."/>
            <person name="Page M.D."/>
            <person name="Pan J."/>
            <person name="Pootakham W."/>
            <person name="Roje S."/>
            <person name="Rose A."/>
            <person name="Stahlberg E."/>
            <person name="Terauchi A.M."/>
            <person name="Yang P."/>
            <person name="Ball S."/>
            <person name="Bowler C."/>
            <person name="Dieckmann C.L."/>
            <person name="Gladyshev V.N."/>
            <person name="Green P."/>
            <person name="Jorgensen R."/>
            <person name="Mayfield S."/>
            <person name="Mueller-Roeber B."/>
            <person name="Rajamani S."/>
            <person name="Sayre R.T."/>
            <person name="Brokstein P."/>
            <person name="Dubchak I."/>
            <person name="Goodstein D."/>
            <person name="Hornick L."/>
            <person name="Huang Y.W."/>
            <person name="Jhaveri J."/>
            <person name="Luo Y."/>
            <person name="Martinez D."/>
            <person name="Ngau W.C."/>
            <person name="Otillar B."/>
            <person name="Poliakov A."/>
            <person name="Porter A."/>
            <person name="Szajkowski L."/>
            <person name="Werner G."/>
            <person name="Zhou K."/>
            <person name="Grigoriev I.V."/>
            <person name="Rokhsar D.S."/>
            <person name="Grossman A.R."/>
        </authorList>
    </citation>
    <scope>NUCLEOTIDE SEQUENCE [LARGE SCALE GENOMIC DNA]</scope>
    <source>
        <strain evidence="3">CC-503</strain>
    </source>
</reference>